<dbReference type="Proteomes" id="UP000637239">
    <property type="component" value="Chromosome 7"/>
</dbReference>
<proteinExistence type="predicted"/>
<gene>
    <name evidence="1" type="ORF">ACHE_70313S</name>
</gene>
<dbReference type="KEGG" id="ache:ACHE_70313S"/>
<reference evidence="1" key="1">
    <citation type="submission" date="2021-01" db="EMBL/GenBank/DDBJ databases">
        <authorList>
            <consortium name="Aspergillus chevalieri M1 genome sequencing consortium"/>
            <person name="Kazuki M."/>
            <person name="Futagami T."/>
        </authorList>
    </citation>
    <scope>NUCLEOTIDE SEQUENCE</scope>
    <source>
        <strain evidence="1">M1</strain>
    </source>
</reference>
<sequence length="54" mass="6343">MKHRIRTPELRLRKLWLKTSSVAHESHDWAEEAYESRDNVVSLPPTLFLVNAVD</sequence>
<dbReference type="RefSeq" id="XP_043139992.1">
    <property type="nucleotide sequence ID" value="XM_043282633.1"/>
</dbReference>
<accession>A0A7R7VVB7</accession>
<dbReference type="AlphaFoldDB" id="A0A7R7VVB7"/>
<evidence type="ECO:0000313" key="2">
    <source>
        <dbReference type="Proteomes" id="UP000637239"/>
    </source>
</evidence>
<evidence type="ECO:0000313" key="1">
    <source>
        <dbReference type="EMBL" id="BCR91470.1"/>
    </source>
</evidence>
<name>A0A7R7VVB7_ASPCH</name>
<dbReference type="EMBL" id="AP024422">
    <property type="protein sequence ID" value="BCR91470.1"/>
    <property type="molecule type" value="Genomic_DNA"/>
</dbReference>
<keyword evidence="2" id="KW-1185">Reference proteome</keyword>
<organism evidence="1 2">
    <name type="scientific">Aspergillus chevalieri</name>
    <name type="common">Eurotium chevalieri</name>
    <dbReference type="NCBI Taxonomy" id="182096"/>
    <lineage>
        <taxon>Eukaryota</taxon>
        <taxon>Fungi</taxon>
        <taxon>Dikarya</taxon>
        <taxon>Ascomycota</taxon>
        <taxon>Pezizomycotina</taxon>
        <taxon>Eurotiomycetes</taxon>
        <taxon>Eurotiomycetidae</taxon>
        <taxon>Eurotiales</taxon>
        <taxon>Aspergillaceae</taxon>
        <taxon>Aspergillus</taxon>
        <taxon>Aspergillus subgen. Aspergillus</taxon>
    </lineage>
</organism>
<dbReference type="GeneID" id="66985828"/>
<protein>
    <submittedName>
        <fullName evidence="1">Uncharacterized protein</fullName>
    </submittedName>
</protein>
<reference evidence="1" key="2">
    <citation type="submission" date="2021-02" db="EMBL/GenBank/DDBJ databases">
        <title>Aspergillus chevalieri M1 genome sequence.</title>
        <authorList>
            <person name="Kadooka C."/>
            <person name="Mori K."/>
            <person name="Futagami T."/>
        </authorList>
    </citation>
    <scope>NUCLEOTIDE SEQUENCE</scope>
    <source>
        <strain evidence="1">M1</strain>
    </source>
</reference>